<evidence type="ECO:0000256" key="1">
    <source>
        <dbReference type="SAM" id="MobiDB-lite"/>
    </source>
</evidence>
<gene>
    <name evidence="2" type="ORF">lpari_00025</name>
</gene>
<proteinExistence type="predicted"/>
<keyword evidence="3" id="KW-1185">Reference proteome</keyword>
<sequence length="132" mass="14918">MRSLKKLLKKLTPSKNDSGETTTNTSHDEEPVQSKPLFFPNQTPSDFFSHPKMSDLSEVGKTKALGYLPLDAIRSSGFELFQVTLSLKKSGLKFFIIPNPLPEEMYAYDPHKKNMSECQIMQNTKSFPKAAF</sequence>
<evidence type="ECO:0000313" key="3">
    <source>
        <dbReference type="Proteomes" id="UP000095229"/>
    </source>
</evidence>
<organism evidence="2 3">
    <name type="scientific">Legionella parisiensis</name>
    <dbReference type="NCBI Taxonomy" id="45071"/>
    <lineage>
        <taxon>Bacteria</taxon>
        <taxon>Pseudomonadati</taxon>
        <taxon>Pseudomonadota</taxon>
        <taxon>Gammaproteobacteria</taxon>
        <taxon>Legionellales</taxon>
        <taxon>Legionellaceae</taxon>
        <taxon>Legionella</taxon>
    </lineage>
</organism>
<dbReference type="AlphaFoldDB" id="A0A1E5JX70"/>
<comment type="caution">
    <text evidence="2">The sequence shown here is derived from an EMBL/GenBank/DDBJ whole genome shotgun (WGS) entry which is preliminary data.</text>
</comment>
<dbReference type="EMBL" id="LSOG01000001">
    <property type="protein sequence ID" value="OEH48973.1"/>
    <property type="molecule type" value="Genomic_DNA"/>
</dbReference>
<name>A0A1E5JX70_9GAMM</name>
<dbReference type="RefSeq" id="WP_240489341.1">
    <property type="nucleotide sequence ID" value="NZ_LSOG01000001.1"/>
</dbReference>
<accession>A0A1E5JX70</accession>
<evidence type="ECO:0000313" key="2">
    <source>
        <dbReference type="EMBL" id="OEH48973.1"/>
    </source>
</evidence>
<dbReference type="PATRIC" id="fig|45071.7.peg.28"/>
<dbReference type="Proteomes" id="UP000095229">
    <property type="component" value="Unassembled WGS sequence"/>
</dbReference>
<protein>
    <submittedName>
        <fullName evidence="2">Uncharacterized protein</fullName>
    </submittedName>
</protein>
<feature type="compositionally biased region" description="Polar residues" evidence="1">
    <location>
        <begin position="13"/>
        <end position="25"/>
    </location>
</feature>
<reference evidence="2 3" key="1">
    <citation type="submission" date="2016-02" db="EMBL/GenBank/DDBJ databases">
        <title>Secondary metabolites in Legionella.</title>
        <authorList>
            <person name="Tobias N.J."/>
            <person name="Bode H.B."/>
        </authorList>
    </citation>
    <scope>NUCLEOTIDE SEQUENCE [LARGE SCALE GENOMIC DNA]</scope>
    <source>
        <strain evidence="2 3">DSM 19216</strain>
    </source>
</reference>
<feature type="region of interest" description="Disordered" evidence="1">
    <location>
        <begin position="1"/>
        <end position="44"/>
    </location>
</feature>